<evidence type="ECO:0008006" key="4">
    <source>
        <dbReference type="Google" id="ProtNLM"/>
    </source>
</evidence>
<reference evidence="2 3" key="1">
    <citation type="submission" date="2023-09" db="EMBL/GenBank/DDBJ databases">
        <authorList>
            <person name="Qi X."/>
        </authorList>
    </citation>
    <scope>NUCLEOTIDE SEQUENCE [LARGE SCALE GENOMIC DNA]</scope>
    <source>
        <strain evidence="2 3">S1-1</strain>
    </source>
</reference>
<dbReference type="Proteomes" id="UP001301442">
    <property type="component" value="Chromosome"/>
</dbReference>
<name>A0ABZ0GT95_9GAMM</name>
<dbReference type="EMBL" id="CP136600">
    <property type="protein sequence ID" value="WOH39001.1"/>
    <property type="molecule type" value="Genomic_DNA"/>
</dbReference>
<keyword evidence="3" id="KW-1185">Reference proteome</keyword>
<sequence length="451" mass="48785">MLIKIPTLMCSVFLLMLTPVNFAHAVTETITASKSVWVRDGNTSLFDNVAIQWSGTNAGFLQFDLSTIPSDAIIVDATLKLTTEALFSSKVLGVKQVPSYDALQWAALEWASSVSFDGNQDDATQSYVKDVLDPILLDVKTLIKNGVDTFRIARAVGELGGGKISGVGHATPENRPTLIINYVLPEVTVTPSHLSMSTHSDAAANNKIVTITNNTSDEINTIAIDDGGFTVISNCADTLAANSSCTVDISSDSVGLNYGVVKVTYADIAAVAHDLPIFIQTQETTSEYVERSIPPNIRSFRVYQAANRQTLPMDSVTVSGSTAYKLQFQLEGYADEYEMAYLLFKCSSPLNDDCANKISDAIATEVITPTKTELGISGFINFNGIKSNRYTYSGQFFTIPTLTSSDSLVVRFYTRKQVDSAARNHWSSTFVISDSAAPTHGALGRRIVIAK</sequence>
<evidence type="ECO:0000313" key="3">
    <source>
        <dbReference type="Proteomes" id="UP001301442"/>
    </source>
</evidence>
<accession>A0ABZ0GT95</accession>
<feature type="chain" id="PRO_5045230382" description="DNRLRE domain-containing protein" evidence="1">
    <location>
        <begin position="26"/>
        <end position="451"/>
    </location>
</feature>
<gene>
    <name evidence="2" type="ORF">RI844_07205</name>
</gene>
<feature type="signal peptide" evidence="1">
    <location>
        <begin position="1"/>
        <end position="25"/>
    </location>
</feature>
<protein>
    <recommendedName>
        <fullName evidence="4">DNRLRE domain-containing protein</fullName>
    </recommendedName>
</protein>
<dbReference type="RefSeq" id="WP_348397767.1">
    <property type="nucleotide sequence ID" value="NZ_CP136600.1"/>
</dbReference>
<keyword evidence="1" id="KW-0732">Signal</keyword>
<organism evidence="2 3">
    <name type="scientific">Thalassotalea fonticola</name>
    <dbReference type="NCBI Taxonomy" id="3065649"/>
    <lineage>
        <taxon>Bacteria</taxon>
        <taxon>Pseudomonadati</taxon>
        <taxon>Pseudomonadota</taxon>
        <taxon>Gammaproteobacteria</taxon>
        <taxon>Alteromonadales</taxon>
        <taxon>Colwelliaceae</taxon>
        <taxon>Thalassotalea</taxon>
    </lineage>
</organism>
<proteinExistence type="predicted"/>
<evidence type="ECO:0000313" key="2">
    <source>
        <dbReference type="EMBL" id="WOH39001.1"/>
    </source>
</evidence>
<evidence type="ECO:0000256" key="1">
    <source>
        <dbReference type="SAM" id="SignalP"/>
    </source>
</evidence>